<accession>A0A9R1WHC8</accession>
<dbReference type="InterPro" id="IPR046349">
    <property type="entry name" value="C1-like_sf"/>
</dbReference>
<organism evidence="5 6">
    <name type="scientific">Lactuca sativa</name>
    <name type="common">Garden lettuce</name>
    <dbReference type="NCBI Taxonomy" id="4236"/>
    <lineage>
        <taxon>Eukaryota</taxon>
        <taxon>Viridiplantae</taxon>
        <taxon>Streptophyta</taxon>
        <taxon>Embryophyta</taxon>
        <taxon>Tracheophyta</taxon>
        <taxon>Spermatophyta</taxon>
        <taxon>Magnoliopsida</taxon>
        <taxon>eudicotyledons</taxon>
        <taxon>Gunneridae</taxon>
        <taxon>Pentapetalae</taxon>
        <taxon>asterids</taxon>
        <taxon>campanulids</taxon>
        <taxon>Asterales</taxon>
        <taxon>Asteraceae</taxon>
        <taxon>Cichorioideae</taxon>
        <taxon>Cichorieae</taxon>
        <taxon>Lactucinae</taxon>
        <taxon>Lactuca</taxon>
    </lineage>
</organism>
<evidence type="ECO:0000313" key="5">
    <source>
        <dbReference type="EMBL" id="KAJ0223758.1"/>
    </source>
</evidence>
<keyword evidence="1" id="KW-0479">Metal-binding</keyword>
<reference evidence="5 6" key="1">
    <citation type="journal article" date="2017" name="Nat. Commun.">
        <title>Genome assembly with in vitro proximity ligation data and whole-genome triplication in lettuce.</title>
        <authorList>
            <person name="Reyes-Chin-Wo S."/>
            <person name="Wang Z."/>
            <person name="Yang X."/>
            <person name="Kozik A."/>
            <person name="Arikit S."/>
            <person name="Song C."/>
            <person name="Xia L."/>
            <person name="Froenicke L."/>
            <person name="Lavelle D.O."/>
            <person name="Truco M.J."/>
            <person name="Xia R."/>
            <person name="Zhu S."/>
            <person name="Xu C."/>
            <person name="Xu H."/>
            <person name="Xu X."/>
            <person name="Cox K."/>
            <person name="Korf I."/>
            <person name="Meyers B.C."/>
            <person name="Michelmore R.W."/>
        </authorList>
    </citation>
    <scope>NUCLEOTIDE SEQUENCE [LARGE SCALE GENOMIC DNA]</scope>
    <source>
        <strain evidence="6">cv. Salinas</strain>
        <tissue evidence="5">Seedlings</tissue>
    </source>
</reference>
<keyword evidence="6" id="KW-1185">Reference proteome</keyword>
<dbReference type="SUPFAM" id="SSF57889">
    <property type="entry name" value="Cysteine-rich domain"/>
    <property type="match status" value="1"/>
</dbReference>
<dbReference type="Proteomes" id="UP000235145">
    <property type="component" value="Unassembled WGS sequence"/>
</dbReference>
<dbReference type="GO" id="GO:0046872">
    <property type="term" value="F:metal ion binding"/>
    <property type="evidence" value="ECO:0007669"/>
    <property type="project" value="UniProtKB-KW"/>
</dbReference>
<dbReference type="AlphaFoldDB" id="A0A9R1WHC8"/>
<dbReference type="PANTHER" id="PTHR32410">
    <property type="entry name" value="CYSTEINE/HISTIDINE-RICH C1 DOMAIN FAMILY PROTEIN"/>
    <property type="match status" value="1"/>
</dbReference>
<dbReference type="Pfam" id="PF03107">
    <property type="entry name" value="C1_2"/>
    <property type="match status" value="1"/>
</dbReference>
<feature type="domain" description="Phorbol-ester/DAG-type" evidence="4">
    <location>
        <begin position="40"/>
        <end position="93"/>
    </location>
</feature>
<protein>
    <recommendedName>
        <fullName evidence="4">Phorbol-ester/DAG-type domain-containing protein</fullName>
    </recommendedName>
</protein>
<gene>
    <name evidence="5" type="ORF">LSAT_V11C200081500</name>
</gene>
<name>A0A9R1WHC8_LACSA</name>
<dbReference type="InterPro" id="IPR004146">
    <property type="entry name" value="DC1"/>
</dbReference>
<evidence type="ECO:0000259" key="4">
    <source>
        <dbReference type="PROSITE" id="PS50081"/>
    </source>
</evidence>
<evidence type="ECO:0000313" key="6">
    <source>
        <dbReference type="Proteomes" id="UP000235145"/>
    </source>
</evidence>
<sequence length="154" mass="17762">MCHKHHTPGQLSFRCDTCDIYIHPECALSLTETVRNKYDEHPMQLSYLPIEHDKSEYFCEICEEDLNHHASFYHCQDCAQSVHTACAPSILQCEKETYTNCNVWLLYQGGVYDFVNIKFGGIYNANGHPQPLSFAQGIMFDGHCSKCGWKLQYK</sequence>
<dbReference type="PANTHER" id="PTHR32410:SF161">
    <property type="entry name" value="DC1, ZINC FINGER, RING_FYVE_PHD-TYPE-RELATED"/>
    <property type="match status" value="1"/>
</dbReference>
<dbReference type="EMBL" id="NBSK02000002">
    <property type="protein sequence ID" value="KAJ0223758.1"/>
    <property type="molecule type" value="Genomic_DNA"/>
</dbReference>
<evidence type="ECO:0000256" key="1">
    <source>
        <dbReference type="ARBA" id="ARBA00022723"/>
    </source>
</evidence>
<dbReference type="PROSITE" id="PS50081">
    <property type="entry name" value="ZF_DAG_PE_2"/>
    <property type="match status" value="1"/>
</dbReference>
<dbReference type="InterPro" id="IPR053192">
    <property type="entry name" value="Vacuole_Formation_Reg"/>
</dbReference>
<proteinExistence type="predicted"/>
<keyword evidence="2" id="KW-0677">Repeat</keyword>
<comment type="caution">
    <text evidence="5">The sequence shown here is derived from an EMBL/GenBank/DDBJ whole genome shotgun (WGS) entry which is preliminary data.</text>
</comment>
<dbReference type="InterPro" id="IPR002219">
    <property type="entry name" value="PKC_DAG/PE"/>
</dbReference>
<evidence type="ECO:0000256" key="2">
    <source>
        <dbReference type="ARBA" id="ARBA00022737"/>
    </source>
</evidence>
<keyword evidence="3" id="KW-0862">Zinc</keyword>
<evidence type="ECO:0000256" key="3">
    <source>
        <dbReference type="ARBA" id="ARBA00022833"/>
    </source>
</evidence>